<dbReference type="Gene3D" id="1.10.30.10">
    <property type="entry name" value="High mobility group box domain"/>
    <property type="match status" value="2"/>
</dbReference>
<dbReference type="PANTHER" id="PTHR46318">
    <property type="entry name" value="UPSTREAM BINDING TRANSCRIPTION FACTOR"/>
    <property type="match status" value="1"/>
</dbReference>
<protein>
    <recommendedName>
        <fullName evidence="6">HMG box domain-containing protein</fullName>
    </recommendedName>
</protein>
<dbReference type="SMART" id="SM00398">
    <property type="entry name" value="HMG"/>
    <property type="match status" value="2"/>
</dbReference>
<dbReference type="InterPro" id="IPR009071">
    <property type="entry name" value="HMG_box_dom"/>
</dbReference>
<dbReference type="PANTHER" id="PTHR46318:SF6">
    <property type="entry name" value="CHROMOSOME UNDETERMINED SCAFFOLD_121, WHOLE GENOME SHOTGUN SEQUENCE"/>
    <property type="match status" value="1"/>
</dbReference>
<dbReference type="AlphaFoldDB" id="A0A9P4VW44"/>
<accession>A0A9P4VW44</accession>
<organism evidence="7 8">
    <name type="scientific">Patellaria atrata CBS 101060</name>
    <dbReference type="NCBI Taxonomy" id="1346257"/>
    <lineage>
        <taxon>Eukaryota</taxon>
        <taxon>Fungi</taxon>
        <taxon>Dikarya</taxon>
        <taxon>Ascomycota</taxon>
        <taxon>Pezizomycotina</taxon>
        <taxon>Dothideomycetes</taxon>
        <taxon>Dothideomycetes incertae sedis</taxon>
        <taxon>Patellariales</taxon>
        <taxon>Patellariaceae</taxon>
        <taxon>Patellaria</taxon>
    </lineage>
</organism>
<evidence type="ECO:0000313" key="7">
    <source>
        <dbReference type="EMBL" id="KAF2842339.1"/>
    </source>
</evidence>
<dbReference type="PROSITE" id="PS50118">
    <property type="entry name" value="HMG_BOX_2"/>
    <property type="match status" value="1"/>
</dbReference>
<feature type="region of interest" description="Disordered" evidence="5">
    <location>
        <begin position="62"/>
        <end position="134"/>
    </location>
</feature>
<gene>
    <name evidence="7" type="ORF">M501DRAFT_998616</name>
</gene>
<dbReference type="GO" id="GO:0005634">
    <property type="term" value="C:nucleus"/>
    <property type="evidence" value="ECO:0007669"/>
    <property type="project" value="UniProtKB-SubCell"/>
</dbReference>
<evidence type="ECO:0000256" key="3">
    <source>
        <dbReference type="ARBA" id="ARBA00023242"/>
    </source>
</evidence>
<dbReference type="Pfam" id="PF09011">
    <property type="entry name" value="HMG_box_2"/>
    <property type="match status" value="1"/>
</dbReference>
<dbReference type="Proteomes" id="UP000799429">
    <property type="component" value="Unassembled WGS sequence"/>
</dbReference>
<evidence type="ECO:0000256" key="1">
    <source>
        <dbReference type="ARBA" id="ARBA00004123"/>
    </source>
</evidence>
<comment type="subcellular location">
    <subcellularLocation>
        <location evidence="1">Nucleus</location>
    </subcellularLocation>
</comment>
<sequence length="340" mass="38121">MLGRGLISRFSADVPKTSTLDVTQLSRCLQRLVRAHKTSSLLRSGYSSQLPFRPIGRHYATAGAKKTGTPTTKVKKDVKKSTHTSTRVRTPAKKTGTKKAATKKAAPKKSKVAKKAAPKKPRKRVLTEKAKERRAVQATRDRIKELKAKALKVPKGASQRGLSAYNVFTQEKLKDKTPLQEASKMWKDLSAADIEHYNHLAREKSTVAQAAYKAWVESHSPDEIRIANNARNLLGRRLDKTKAGRKRHDCNFATIHDERALKTPPNPYARFASSRWDSGDMRHIPVTQASKLIAQEWKALSESEKNVFRDAYKAEKESYDREFVRLYGHKPGVSVAKATA</sequence>
<dbReference type="EMBL" id="MU006090">
    <property type="protein sequence ID" value="KAF2842339.1"/>
    <property type="molecule type" value="Genomic_DNA"/>
</dbReference>
<evidence type="ECO:0000256" key="2">
    <source>
        <dbReference type="ARBA" id="ARBA00023125"/>
    </source>
</evidence>
<dbReference type="CDD" id="cd00084">
    <property type="entry name" value="HMG-box_SF"/>
    <property type="match status" value="2"/>
</dbReference>
<feature type="compositionally biased region" description="Basic and acidic residues" evidence="5">
    <location>
        <begin position="125"/>
        <end position="134"/>
    </location>
</feature>
<keyword evidence="3 4" id="KW-0539">Nucleus</keyword>
<proteinExistence type="predicted"/>
<evidence type="ECO:0000256" key="4">
    <source>
        <dbReference type="PROSITE-ProRule" id="PRU00267"/>
    </source>
</evidence>
<feature type="compositionally biased region" description="Basic residues" evidence="5">
    <location>
        <begin position="90"/>
        <end position="124"/>
    </location>
</feature>
<evidence type="ECO:0000313" key="8">
    <source>
        <dbReference type="Proteomes" id="UP000799429"/>
    </source>
</evidence>
<dbReference type="InterPro" id="IPR036910">
    <property type="entry name" value="HMG_box_dom_sf"/>
</dbReference>
<dbReference type="SUPFAM" id="SSF47095">
    <property type="entry name" value="HMG-box"/>
    <property type="match status" value="2"/>
</dbReference>
<reference evidence="7" key="1">
    <citation type="journal article" date="2020" name="Stud. Mycol.">
        <title>101 Dothideomycetes genomes: a test case for predicting lifestyles and emergence of pathogens.</title>
        <authorList>
            <person name="Haridas S."/>
            <person name="Albert R."/>
            <person name="Binder M."/>
            <person name="Bloem J."/>
            <person name="Labutti K."/>
            <person name="Salamov A."/>
            <person name="Andreopoulos B."/>
            <person name="Baker S."/>
            <person name="Barry K."/>
            <person name="Bills G."/>
            <person name="Bluhm B."/>
            <person name="Cannon C."/>
            <person name="Castanera R."/>
            <person name="Culley D."/>
            <person name="Daum C."/>
            <person name="Ezra D."/>
            <person name="Gonzalez J."/>
            <person name="Henrissat B."/>
            <person name="Kuo A."/>
            <person name="Liang C."/>
            <person name="Lipzen A."/>
            <person name="Lutzoni F."/>
            <person name="Magnuson J."/>
            <person name="Mondo S."/>
            <person name="Nolan M."/>
            <person name="Ohm R."/>
            <person name="Pangilinan J."/>
            <person name="Park H.-J."/>
            <person name="Ramirez L."/>
            <person name="Alfaro M."/>
            <person name="Sun H."/>
            <person name="Tritt A."/>
            <person name="Yoshinaga Y."/>
            <person name="Zwiers L.-H."/>
            <person name="Turgeon B."/>
            <person name="Goodwin S."/>
            <person name="Spatafora J."/>
            <person name="Crous P."/>
            <person name="Grigoriev I."/>
        </authorList>
    </citation>
    <scope>NUCLEOTIDE SEQUENCE</scope>
    <source>
        <strain evidence="7">CBS 101060</strain>
    </source>
</reference>
<feature type="compositionally biased region" description="Low complexity" evidence="5">
    <location>
        <begin position="62"/>
        <end position="72"/>
    </location>
</feature>
<dbReference type="GO" id="GO:0003677">
    <property type="term" value="F:DNA binding"/>
    <property type="evidence" value="ECO:0007669"/>
    <property type="project" value="UniProtKB-UniRule"/>
</dbReference>
<dbReference type="InterPro" id="IPR051762">
    <property type="entry name" value="UBF1"/>
</dbReference>
<evidence type="ECO:0000259" key="6">
    <source>
        <dbReference type="PROSITE" id="PS50118"/>
    </source>
</evidence>
<dbReference type="OrthoDB" id="1919336at2759"/>
<keyword evidence="2 4" id="KW-0238">DNA-binding</keyword>
<keyword evidence="8" id="KW-1185">Reference proteome</keyword>
<comment type="caution">
    <text evidence="7">The sequence shown here is derived from an EMBL/GenBank/DDBJ whole genome shotgun (WGS) entry which is preliminary data.</text>
</comment>
<evidence type="ECO:0000256" key="5">
    <source>
        <dbReference type="SAM" id="MobiDB-lite"/>
    </source>
</evidence>
<feature type="DNA-binding region" description="HMG box" evidence="4">
    <location>
        <begin position="261"/>
        <end position="327"/>
    </location>
</feature>
<feature type="domain" description="HMG box" evidence="6">
    <location>
        <begin position="261"/>
        <end position="327"/>
    </location>
</feature>
<name>A0A9P4VW44_9PEZI</name>